<accession>A0A5C7HBH6</accession>
<keyword evidence="1" id="KW-0862">Zinc</keyword>
<feature type="compositionally biased region" description="Polar residues" evidence="2">
    <location>
        <begin position="363"/>
        <end position="375"/>
    </location>
</feature>
<evidence type="ECO:0000313" key="4">
    <source>
        <dbReference type="EMBL" id="TXG54199.1"/>
    </source>
</evidence>
<keyword evidence="1" id="KW-0479">Metal-binding</keyword>
<gene>
    <name evidence="4" type="ORF">EZV62_019455</name>
</gene>
<dbReference type="PANTHER" id="PTHR31286:SF167">
    <property type="entry name" value="OS09G0268800 PROTEIN"/>
    <property type="match status" value="1"/>
</dbReference>
<dbReference type="InterPro" id="IPR025836">
    <property type="entry name" value="Zn_knuckle_CX2CX4HX4C"/>
</dbReference>
<keyword evidence="1" id="KW-0863">Zinc-finger</keyword>
<dbReference type="InterPro" id="IPR001878">
    <property type="entry name" value="Znf_CCHC"/>
</dbReference>
<feature type="region of interest" description="Disordered" evidence="2">
    <location>
        <begin position="305"/>
        <end position="382"/>
    </location>
</feature>
<dbReference type="GO" id="GO:0008270">
    <property type="term" value="F:zinc ion binding"/>
    <property type="evidence" value="ECO:0007669"/>
    <property type="project" value="UniProtKB-KW"/>
</dbReference>
<dbReference type="GO" id="GO:0003676">
    <property type="term" value="F:nucleic acid binding"/>
    <property type="evidence" value="ECO:0007669"/>
    <property type="project" value="InterPro"/>
</dbReference>
<feature type="region of interest" description="Disordered" evidence="2">
    <location>
        <begin position="216"/>
        <end position="257"/>
    </location>
</feature>
<dbReference type="PROSITE" id="PS50158">
    <property type="entry name" value="ZF_CCHC"/>
    <property type="match status" value="1"/>
</dbReference>
<reference evidence="5" key="1">
    <citation type="journal article" date="2019" name="Gigascience">
        <title>De novo genome assembly of the endangered Acer yangbiense, a plant species with extremely small populations endemic to Yunnan Province, China.</title>
        <authorList>
            <person name="Yang J."/>
            <person name="Wariss H.M."/>
            <person name="Tao L."/>
            <person name="Zhang R."/>
            <person name="Yun Q."/>
            <person name="Hollingsworth P."/>
            <person name="Dao Z."/>
            <person name="Luo G."/>
            <person name="Guo H."/>
            <person name="Ma Y."/>
            <person name="Sun W."/>
        </authorList>
    </citation>
    <scope>NUCLEOTIDE SEQUENCE [LARGE SCALE GENOMIC DNA]</scope>
    <source>
        <strain evidence="5">cv. Malutang</strain>
    </source>
</reference>
<evidence type="ECO:0000256" key="2">
    <source>
        <dbReference type="SAM" id="MobiDB-lite"/>
    </source>
</evidence>
<proteinExistence type="predicted"/>
<dbReference type="PANTHER" id="PTHR31286">
    <property type="entry name" value="GLYCINE-RICH CELL WALL STRUCTURAL PROTEIN 1.8-LIKE"/>
    <property type="match status" value="1"/>
</dbReference>
<evidence type="ECO:0000259" key="3">
    <source>
        <dbReference type="PROSITE" id="PS50158"/>
    </source>
</evidence>
<dbReference type="Pfam" id="PF14392">
    <property type="entry name" value="zf-CCHC_4"/>
    <property type="match status" value="1"/>
</dbReference>
<dbReference type="AlphaFoldDB" id="A0A5C7HBH6"/>
<organism evidence="4 5">
    <name type="scientific">Acer yangbiense</name>
    <dbReference type="NCBI Taxonomy" id="1000413"/>
    <lineage>
        <taxon>Eukaryota</taxon>
        <taxon>Viridiplantae</taxon>
        <taxon>Streptophyta</taxon>
        <taxon>Embryophyta</taxon>
        <taxon>Tracheophyta</taxon>
        <taxon>Spermatophyta</taxon>
        <taxon>Magnoliopsida</taxon>
        <taxon>eudicotyledons</taxon>
        <taxon>Gunneridae</taxon>
        <taxon>Pentapetalae</taxon>
        <taxon>rosids</taxon>
        <taxon>malvids</taxon>
        <taxon>Sapindales</taxon>
        <taxon>Sapindaceae</taxon>
        <taxon>Hippocastanoideae</taxon>
        <taxon>Acereae</taxon>
        <taxon>Acer</taxon>
    </lineage>
</organism>
<feature type="compositionally biased region" description="Low complexity" evidence="2">
    <location>
        <begin position="246"/>
        <end position="257"/>
    </location>
</feature>
<dbReference type="Proteomes" id="UP000323000">
    <property type="component" value="Chromosome 9"/>
</dbReference>
<name>A0A5C7HBH6_9ROSI</name>
<dbReference type="InterPro" id="IPR040256">
    <property type="entry name" value="At4g02000-like"/>
</dbReference>
<dbReference type="EMBL" id="VAHF01000009">
    <property type="protein sequence ID" value="TXG54199.1"/>
    <property type="molecule type" value="Genomic_DNA"/>
</dbReference>
<evidence type="ECO:0000313" key="5">
    <source>
        <dbReference type="Proteomes" id="UP000323000"/>
    </source>
</evidence>
<keyword evidence="5" id="KW-1185">Reference proteome</keyword>
<comment type="caution">
    <text evidence="4">The sequence shown here is derived from an EMBL/GenBank/DDBJ whole genome shotgun (WGS) entry which is preliminary data.</text>
</comment>
<feature type="domain" description="CCHC-type" evidence="3">
    <location>
        <begin position="175"/>
        <end position="188"/>
    </location>
</feature>
<evidence type="ECO:0000256" key="1">
    <source>
        <dbReference type="PROSITE-ProRule" id="PRU00047"/>
    </source>
</evidence>
<protein>
    <recommendedName>
        <fullName evidence="3">CCHC-type domain-containing protein</fullName>
    </recommendedName>
</protein>
<feature type="compositionally biased region" description="Polar residues" evidence="2">
    <location>
        <begin position="324"/>
        <end position="351"/>
    </location>
</feature>
<sequence length="441" mass="48817">MELAKLYENLSLAEEDGALHECSEEVKIDGEKDVDRCLVGKVLSGKKVNREAFKGLIEQIWNPYGNVEVDLIVLEIPEGPGNISHLKFNKADFWIQIHEIPIMCMNRRIAKWLAEQIGEVVEIPSESRECWGRFLRVKVRIDISKPLKRWLRLKLGKDDEVTVVSLKYERVPEFCFACGRLGHGIKECLDEKAMKDALDGSIIKYGSWLKAPISDKPKNRGGMFGNASSSKRSKSREISQEIEGDGSVSLRSGSRSSQIEVSEASAAATQLMVKDKSKINLAVTEGVGPSGLLDVCTDRLGPEVGVSPTDLGRPTNGLSIKPQPVTNETVNPNQIKSKGAAHTSNLPNTKTEAPPVQPMDTDTPISMSSPPVKTTKNGRELPCGDPPKEIRLLFQPVRLVSFLVELKAQGKFRLLLRLFLANSVMRQPSGQWRMDKLARGK</sequence>